<dbReference type="GO" id="GO:0000175">
    <property type="term" value="F:3'-5'-RNA exonuclease activity"/>
    <property type="evidence" value="ECO:0007669"/>
    <property type="project" value="TreeGrafter"/>
</dbReference>
<evidence type="ECO:0000256" key="1">
    <source>
        <dbReference type="ARBA" id="ARBA00022837"/>
    </source>
</evidence>
<dbReference type="Pfam" id="PF03372">
    <property type="entry name" value="Exo_endo_phos"/>
    <property type="match status" value="1"/>
</dbReference>
<dbReference type="CDD" id="cd00051">
    <property type="entry name" value="EFh"/>
    <property type="match status" value="1"/>
</dbReference>
<keyword evidence="2" id="KW-0732">Signal</keyword>
<dbReference type="InterPro" id="IPR050410">
    <property type="entry name" value="CCR4/nocturin_mRNA_transcr"/>
</dbReference>
<evidence type="ECO:0000259" key="3">
    <source>
        <dbReference type="PROSITE" id="PS50222"/>
    </source>
</evidence>
<dbReference type="GO" id="GO:0005509">
    <property type="term" value="F:calcium ion binding"/>
    <property type="evidence" value="ECO:0007669"/>
    <property type="project" value="InterPro"/>
</dbReference>
<dbReference type="InterPro" id="IPR011992">
    <property type="entry name" value="EF-hand-dom_pair"/>
</dbReference>
<dbReference type="PANTHER" id="PTHR12121:SF31">
    <property type="entry name" value="FAMILY PROTEIN, PUTATIVE, EXPRESSED-RELATED"/>
    <property type="match status" value="1"/>
</dbReference>
<dbReference type="OMA" id="VERDPSC"/>
<organism evidence="4">
    <name type="scientific">Picea sitchensis</name>
    <name type="common">Sitka spruce</name>
    <name type="synonym">Pinus sitchensis</name>
    <dbReference type="NCBI Taxonomy" id="3332"/>
    <lineage>
        <taxon>Eukaryota</taxon>
        <taxon>Viridiplantae</taxon>
        <taxon>Streptophyta</taxon>
        <taxon>Embryophyta</taxon>
        <taxon>Tracheophyta</taxon>
        <taxon>Spermatophyta</taxon>
        <taxon>Pinopsida</taxon>
        <taxon>Pinidae</taxon>
        <taxon>Conifers I</taxon>
        <taxon>Pinales</taxon>
        <taxon>Pinaceae</taxon>
        <taxon>Picea</taxon>
    </lineage>
</organism>
<dbReference type="SUPFAM" id="SSF47473">
    <property type="entry name" value="EF-hand"/>
    <property type="match status" value="1"/>
</dbReference>
<feature type="signal peptide" evidence="2">
    <location>
        <begin position="1"/>
        <end position="17"/>
    </location>
</feature>
<accession>B8LK58</accession>
<reference evidence="4" key="1">
    <citation type="submission" date="2007-06" db="EMBL/GenBank/DDBJ databases">
        <title>Full length cDNA sequences from Sitka Spruce (Picea sitchensis).</title>
        <authorList>
            <person name="Ralph S.G."/>
            <person name="Chun H.E."/>
            <person name="Liao N."/>
            <person name="Ali J."/>
            <person name="Reid K."/>
            <person name="Kolosova N."/>
            <person name="Cooper N."/>
            <person name="Cullis C."/>
            <person name="Jancsik S."/>
            <person name="Moore R."/>
            <person name="Mayo M."/>
            <person name="Wagner S."/>
            <person name="Holt R.A."/>
            <person name="Jones S.J.M."/>
            <person name="Marra M.A."/>
            <person name="Ritland C.E."/>
            <person name="Ritland K."/>
            <person name="Bohlmann J."/>
        </authorList>
    </citation>
    <scope>NUCLEOTIDE SEQUENCE</scope>
    <source>
        <tissue evidence="4">Green portion of the leader tissue</tissue>
    </source>
</reference>
<dbReference type="PANTHER" id="PTHR12121">
    <property type="entry name" value="CARBON CATABOLITE REPRESSOR PROTEIN 4"/>
    <property type="match status" value="1"/>
</dbReference>
<dbReference type="InterPro" id="IPR018247">
    <property type="entry name" value="EF_Hand_1_Ca_BS"/>
</dbReference>
<feature type="chain" id="PRO_5002874328" description="EF-hand domain-containing protein" evidence="2">
    <location>
        <begin position="18"/>
        <end position="606"/>
    </location>
</feature>
<sequence length="606" mass="68904">MGTWALAAAAAVPSVFGLSGTTQYRSLQPQAYIQQGPVLYMNPLLKVRPGRNYLFSQYHCNPSMLRGGMVSREGGGLMALEGRPSYGGLHKQLLGITHRRAMHNFCRVEDRRHVTLCFKNGDRHDRPAENSVSCTTFNILAPIYKRINGEDSRESQFRDYWVSRNESILDMLLLERSSVICLQEFWVRNEELVEMYEQKFHDAGYEIYKLGRTNNRGDGLFTAVRKDHFKVVNQRELLFHDFGDRVAQLLHLRSVIPSLQSEMGGVPFEALVVNTHLLFPHNSNYCLIRLRQVYKILEYLEAFKADYNLPPIPVILCGDWNGSKRGQVYKFLRSQGFVSSYDAAHNYSDNDKDAHKWISHRNHRGNICGVDFIWLLNPNKHRKLLRTSWMEAVFGIVKSKLKEAGLNDLDAFCFFKSAKRFEDYVTLKDFGQGLQQLGLTEQFSEGLTTEEIEDLMVAADLDGNGIIDSREFQKLMVAQSIDRSLEGKNVAEVKLSAPYFPGNSERPLKQCQNGSTTVEPNKHSLLMQTIGSESGTPLMKFDADSNMQDPCCLQETEIGFDVKRASLFPSEVEQGIWPENYLMSDHALLSAVFSPVKIPKSQKANL</sequence>
<dbReference type="PROSITE" id="PS50222">
    <property type="entry name" value="EF_HAND_2"/>
    <property type="match status" value="1"/>
</dbReference>
<name>B8LK58_PICSI</name>
<feature type="domain" description="EF-hand" evidence="3">
    <location>
        <begin position="447"/>
        <end position="482"/>
    </location>
</feature>
<evidence type="ECO:0000313" key="4">
    <source>
        <dbReference type="EMBL" id="ABR16038.1"/>
    </source>
</evidence>
<dbReference type="FunFam" id="3.60.10.10:FF:000124">
    <property type="entry name" value="Endonuclease/exonuclease/phosphatase family protein"/>
    <property type="match status" value="1"/>
</dbReference>
<proteinExistence type="evidence at transcript level"/>
<dbReference type="InterPro" id="IPR036691">
    <property type="entry name" value="Endo/exonu/phosph_ase_sf"/>
</dbReference>
<dbReference type="SUPFAM" id="SSF56219">
    <property type="entry name" value="DNase I-like"/>
    <property type="match status" value="1"/>
</dbReference>
<dbReference type="AlphaFoldDB" id="B8LK58"/>
<dbReference type="Gene3D" id="1.10.238.10">
    <property type="entry name" value="EF-hand"/>
    <property type="match status" value="1"/>
</dbReference>
<evidence type="ECO:0000256" key="2">
    <source>
        <dbReference type="SAM" id="SignalP"/>
    </source>
</evidence>
<dbReference type="InterPro" id="IPR002048">
    <property type="entry name" value="EF_hand_dom"/>
</dbReference>
<protein>
    <recommendedName>
        <fullName evidence="3">EF-hand domain-containing protein</fullName>
    </recommendedName>
</protein>
<dbReference type="InterPro" id="IPR005135">
    <property type="entry name" value="Endo/exonuclease/phosphatase"/>
</dbReference>
<dbReference type="Gene3D" id="3.60.10.10">
    <property type="entry name" value="Endonuclease/exonuclease/phosphatase"/>
    <property type="match status" value="1"/>
</dbReference>
<keyword evidence="1" id="KW-0106">Calcium</keyword>
<dbReference type="EMBL" id="EF676115">
    <property type="protein sequence ID" value="ABR16038.1"/>
    <property type="molecule type" value="mRNA"/>
</dbReference>
<dbReference type="PROSITE" id="PS00018">
    <property type="entry name" value="EF_HAND_1"/>
    <property type="match status" value="1"/>
</dbReference>